<evidence type="ECO:0000256" key="1">
    <source>
        <dbReference type="SAM" id="Phobius"/>
    </source>
</evidence>
<dbReference type="Proteomes" id="UP000003987">
    <property type="component" value="Unassembled WGS sequence"/>
</dbReference>
<proteinExistence type="predicted"/>
<dbReference type="RefSeq" id="WP_006916451.1">
    <property type="nucleotide sequence ID" value="NZ_GG698803.1"/>
</dbReference>
<dbReference type="OrthoDB" id="2285061at2"/>
<accession>C7XVA5</accession>
<feature type="transmembrane region" description="Helical" evidence="1">
    <location>
        <begin position="16"/>
        <end position="36"/>
    </location>
</feature>
<evidence type="ECO:0000313" key="2">
    <source>
        <dbReference type="EMBL" id="EEU30271.1"/>
    </source>
</evidence>
<dbReference type="STRING" id="575594.HMPREF0501_00649"/>
<organism evidence="2 3">
    <name type="scientific">Limosilactobacillus coleohominis 101-4-CHN</name>
    <dbReference type="NCBI Taxonomy" id="575594"/>
    <lineage>
        <taxon>Bacteria</taxon>
        <taxon>Bacillati</taxon>
        <taxon>Bacillota</taxon>
        <taxon>Bacilli</taxon>
        <taxon>Lactobacillales</taxon>
        <taxon>Lactobacillaceae</taxon>
        <taxon>Limosilactobacillus</taxon>
    </lineage>
</organism>
<gene>
    <name evidence="2" type="ORF">HMPREF0501_00649</name>
</gene>
<keyword evidence="3" id="KW-1185">Reference proteome</keyword>
<keyword evidence="1" id="KW-0812">Transmembrane</keyword>
<sequence>MTQQNNSQYKVTADPVRILIIDIAYVLIISGLLSILWVKTIIIWKIFAVFFAILFLVLTWKTSKPLITNKTLYLINDQGVTDYTQKKPVTIPWQLIKKIELVPNNATYQIGIIAFDVITDQKKTAKQIQNNYSENGNLAIYSIIIDGFKFRRKPFLAIYNELKRQGIIYNPKILINEQYNLLS</sequence>
<protein>
    <submittedName>
        <fullName evidence="2">Uncharacterized protein</fullName>
    </submittedName>
</protein>
<reference evidence="2 3" key="1">
    <citation type="submission" date="2009-06" db="EMBL/GenBank/DDBJ databases">
        <title>The Genome Sequence of Lactobacillus coleohominis strain 101-4-CHN.</title>
        <authorList>
            <consortium name="The Broad Institute Genome Sequencing Platform"/>
            <person name="Ward D."/>
            <person name="Young S.K."/>
            <person name="Zeng Q."/>
            <person name="Koehrsen M."/>
            <person name="Alvarado L."/>
            <person name="Berlin A."/>
            <person name="Borenstein D."/>
            <person name="Chen Z."/>
            <person name="Engels R."/>
            <person name="Freedman E."/>
            <person name="Gellesch M."/>
            <person name="Goldberg J."/>
            <person name="Griggs A."/>
            <person name="Gujja S."/>
            <person name="Heiman D."/>
            <person name="Hepburn T."/>
            <person name="Howarth C."/>
            <person name="Jen D."/>
            <person name="Larson L."/>
            <person name="Lewis B."/>
            <person name="Mehta T."/>
            <person name="Park D."/>
            <person name="Pearson M."/>
            <person name="Roberts A."/>
            <person name="Saif S."/>
            <person name="Shea T."/>
            <person name="Shenoy N."/>
            <person name="Sisk P."/>
            <person name="Stolte C."/>
            <person name="Sykes S."/>
            <person name="Walk T."/>
            <person name="White J."/>
            <person name="Yandava C."/>
            <person name="Liu Y."/>
            <person name="Xu Q."/>
            <person name="Lander E."/>
            <person name="Nusbaum C."/>
            <person name="Galagan J."/>
            <person name="Birren B."/>
        </authorList>
    </citation>
    <scope>NUCLEOTIDE SEQUENCE [LARGE SCALE GENOMIC DNA]</scope>
    <source>
        <strain evidence="2 3">101-4-CHN</strain>
    </source>
</reference>
<evidence type="ECO:0000313" key="3">
    <source>
        <dbReference type="Proteomes" id="UP000003987"/>
    </source>
</evidence>
<name>C7XVA5_9LACO</name>
<dbReference type="EMBL" id="GG698803">
    <property type="protein sequence ID" value="EEU30271.1"/>
    <property type="molecule type" value="Genomic_DNA"/>
</dbReference>
<keyword evidence="1" id="KW-0472">Membrane</keyword>
<dbReference type="HOGENOM" id="CLU_102517_0_0_9"/>
<dbReference type="AlphaFoldDB" id="C7XVA5"/>
<feature type="transmembrane region" description="Helical" evidence="1">
    <location>
        <begin position="42"/>
        <end position="60"/>
    </location>
</feature>
<keyword evidence="1" id="KW-1133">Transmembrane helix</keyword>